<evidence type="ECO:0000313" key="16">
    <source>
        <dbReference type="EMBL" id="PTX61812.1"/>
    </source>
</evidence>
<evidence type="ECO:0000256" key="10">
    <source>
        <dbReference type="ARBA" id="ARBA00023286"/>
    </source>
</evidence>
<dbReference type="SMART" id="SM00062">
    <property type="entry name" value="PBPb"/>
    <property type="match status" value="1"/>
</dbReference>
<evidence type="ECO:0000256" key="1">
    <source>
        <dbReference type="ARBA" id="ARBA00004141"/>
    </source>
</evidence>
<dbReference type="Pfam" id="PF00497">
    <property type="entry name" value="SBP_bac_3"/>
    <property type="match status" value="1"/>
</dbReference>
<keyword evidence="2" id="KW-0813">Transport</keyword>
<keyword evidence="5" id="KW-1133">Transmembrane helix</keyword>
<dbReference type="Proteomes" id="UP000244240">
    <property type="component" value="Unassembled WGS sequence"/>
</dbReference>
<dbReference type="InterPro" id="IPR001638">
    <property type="entry name" value="Solute-binding_3/MltF_N"/>
</dbReference>
<dbReference type="PROSITE" id="PS51257">
    <property type="entry name" value="PROKAR_LIPOPROTEIN"/>
    <property type="match status" value="1"/>
</dbReference>
<proteinExistence type="predicted"/>
<dbReference type="InterPro" id="IPR019594">
    <property type="entry name" value="Glu/Gly-bd"/>
</dbReference>
<evidence type="ECO:0000256" key="4">
    <source>
        <dbReference type="ARBA" id="ARBA00022729"/>
    </source>
</evidence>
<feature type="chain" id="PRO_5038973584" evidence="12">
    <location>
        <begin position="24"/>
        <end position="259"/>
    </location>
</feature>
<keyword evidence="4 12" id="KW-0732">Signal</keyword>
<dbReference type="SUPFAM" id="SSF53850">
    <property type="entry name" value="Periplasmic binding protein-like II"/>
    <property type="match status" value="1"/>
</dbReference>
<feature type="domain" description="Ionotropic glutamate receptor C-terminal" evidence="14">
    <location>
        <begin position="35"/>
        <end position="255"/>
    </location>
</feature>
<organism evidence="16 17">
    <name type="scientific">Melghirimyces profundicolus</name>
    <dbReference type="NCBI Taxonomy" id="1242148"/>
    <lineage>
        <taxon>Bacteria</taxon>
        <taxon>Bacillati</taxon>
        <taxon>Bacillota</taxon>
        <taxon>Bacilli</taxon>
        <taxon>Bacillales</taxon>
        <taxon>Thermoactinomycetaceae</taxon>
        <taxon>Melghirimyces</taxon>
    </lineage>
</organism>
<feature type="domain" description="Solute-binding protein family 3/N-terminal" evidence="13">
    <location>
        <begin position="35"/>
        <end position="256"/>
    </location>
</feature>
<evidence type="ECO:0000259" key="15">
    <source>
        <dbReference type="SMART" id="SM00918"/>
    </source>
</evidence>
<keyword evidence="3" id="KW-0812">Transmembrane</keyword>
<keyword evidence="6" id="KW-0406">Ion transport</keyword>
<dbReference type="SMART" id="SM00918">
    <property type="entry name" value="Lig_chan-Glu_bd"/>
    <property type="match status" value="1"/>
</dbReference>
<dbReference type="CDD" id="cd00994">
    <property type="entry name" value="PBP2_GlnH"/>
    <property type="match status" value="1"/>
</dbReference>
<feature type="domain" description="Ionotropic glutamate receptor L-glutamate and glycine-binding" evidence="15">
    <location>
        <begin position="46"/>
        <end position="92"/>
    </location>
</feature>
<dbReference type="AlphaFoldDB" id="A0A2T6C0I2"/>
<dbReference type="EMBL" id="QBKR01000006">
    <property type="protein sequence ID" value="PTX61812.1"/>
    <property type="molecule type" value="Genomic_DNA"/>
</dbReference>
<evidence type="ECO:0000256" key="6">
    <source>
        <dbReference type="ARBA" id="ARBA00023065"/>
    </source>
</evidence>
<gene>
    <name evidence="16" type="ORF">C8P63_10664</name>
</gene>
<dbReference type="RefSeq" id="WP_108022438.1">
    <property type="nucleotide sequence ID" value="NZ_QBKR01000006.1"/>
</dbReference>
<dbReference type="SMART" id="SM00079">
    <property type="entry name" value="PBPe"/>
    <property type="match status" value="1"/>
</dbReference>
<keyword evidence="8" id="KW-0675">Receptor</keyword>
<keyword evidence="7" id="KW-0472">Membrane</keyword>
<dbReference type="PANTHER" id="PTHR35936">
    <property type="entry name" value="MEMBRANE-BOUND LYTIC MUREIN TRANSGLYCOSYLASE F"/>
    <property type="match status" value="1"/>
</dbReference>
<dbReference type="GO" id="GO:0016020">
    <property type="term" value="C:membrane"/>
    <property type="evidence" value="ECO:0007669"/>
    <property type="project" value="UniProtKB-SubCell"/>
</dbReference>
<keyword evidence="10" id="KW-1071">Ligand-gated ion channel</keyword>
<evidence type="ECO:0000256" key="8">
    <source>
        <dbReference type="ARBA" id="ARBA00023170"/>
    </source>
</evidence>
<evidence type="ECO:0000256" key="12">
    <source>
        <dbReference type="SAM" id="SignalP"/>
    </source>
</evidence>
<evidence type="ECO:0000256" key="3">
    <source>
        <dbReference type="ARBA" id="ARBA00022692"/>
    </source>
</evidence>
<feature type="signal peptide" evidence="12">
    <location>
        <begin position="1"/>
        <end position="23"/>
    </location>
</feature>
<dbReference type="GO" id="GO:0015276">
    <property type="term" value="F:ligand-gated monoatomic ion channel activity"/>
    <property type="evidence" value="ECO:0007669"/>
    <property type="project" value="InterPro"/>
</dbReference>
<keyword evidence="9" id="KW-0325">Glycoprotein</keyword>
<comment type="subcellular location">
    <subcellularLocation>
        <location evidence="1">Membrane</location>
        <topology evidence="1">Multi-pass membrane protein</topology>
    </subcellularLocation>
</comment>
<dbReference type="PANTHER" id="PTHR35936:SF38">
    <property type="entry name" value="GLUTAMINE-BINDING PERIPLASMIC PROTEIN"/>
    <property type="match status" value="1"/>
</dbReference>
<reference evidence="16 17" key="1">
    <citation type="submission" date="2018-04" db="EMBL/GenBank/DDBJ databases">
        <title>Genomic Encyclopedia of Archaeal and Bacterial Type Strains, Phase II (KMG-II): from individual species to whole genera.</title>
        <authorList>
            <person name="Goeker M."/>
        </authorList>
    </citation>
    <scope>NUCLEOTIDE SEQUENCE [LARGE SCALE GENOMIC DNA]</scope>
    <source>
        <strain evidence="16 17">DSM 45787</strain>
    </source>
</reference>
<dbReference type="OrthoDB" id="9774451at2"/>
<evidence type="ECO:0000256" key="2">
    <source>
        <dbReference type="ARBA" id="ARBA00022448"/>
    </source>
</evidence>
<evidence type="ECO:0000313" key="17">
    <source>
        <dbReference type="Proteomes" id="UP000244240"/>
    </source>
</evidence>
<dbReference type="InterPro" id="IPR044132">
    <property type="entry name" value="PBP2_GlnH"/>
</dbReference>
<evidence type="ECO:0000259" key="13">
    <source>
        <dbReference type="SMART" id="SM00062"/>
    </source>
</evidence>
<evidence type="ECO:0000256" key="5">
    <source>
        <dbReference type="ARBA" id="ARBA00022989"/>
    </source>
</evidence>
<comment type="caution">
    <text evidence="16">The sequence shown here is derived from an EMBL/GenBank/DDBJ whole genome shotgun (WGS) entry which is preliminary data.</text>
</comment>
<evidence type="ECO:0000259" key="14">
    <source>
        <dbReference type="SMART" id="SM00079"/>
    </source>
</evidence>
<sequence>MNKIVQKLGIATLVLVLSLSAVACSSSSGDQAKEKITVGTDSSFVPFEFLNEETNEYDGFDIDLVKALSKEVGFEYELKTMDFNGLIPALQTNKLDMAIAGMTIKEERKKVVDFSQPYYDAGLLILVQKDEKEIKGLEDLKGKKIATKQGTTSYDFATNIDGVKEVVPFPNIDQAYLELEKGAADAVIFDSPNVLYYSQNKGKGKVKTVGKLLQGQQYGIAFPKGSELRDKVDKAMTKLKEDGTYDKLYKKWFGEAPPQ</sequence>
<evidence type="ECO:0000256" key="7">
    <source>
        <dbReference type="ARBA" id="ARBA00023136"/>
    </source>
</evidence>
<dbReference type="NCBIfam" id="NF007029">
    <property type="entry name" value="PRK09495.1"/>
    <property type="match status" value="1"/>
</dbReference>
<evidence type="ECO:0000256" key="11">
    <source>
        <dbReference type="ARBA" id="ARBA00023303"/>
    </source>
</evidence>
<protein>
    <submittedName>
        <fullName evidence="16">Glutamine transport system substrate-binding protein</fullName>
    </submittedName>
</protein>
<dbReference type="Gene3D" id="3.40.190.10">
    <property type="entry name" value="Periplasmic binding protein-like II"/>
    <property type="match status" value="2"/>
</dbReference>
<evidence type="ECO:0000256" key="9">
    <source>
        <dbReference type="ARBA" id="ARBA00023180"/>
    </source>
</evidence>
<keyword evidence="17" id="KW-1185">Reference proteome</keyword>
<dbReference type="InterPro" id="IPR001320">
    <property type="entry name" value="Iontro_rcpt_C"/>
</dbReference>
<name>A0A2T6C0I2_9BACL</name>
<keyword evidence="11" id="KW-0407">Ion channel</keyword>
<accession>A0A2T6C0I2</accession>